<dbReference type="Proteomes" id="UP000750522">
    <property type="component" value="Unassembled WGS sequence"/>
</dbReference>
<reference evidence="10" key="2">
    <citation type="journal article" date="2020" name="Front. Microbiol.">
        <title>Phenotypic and Genetic Characterization of the Cheese Ripening Yeast Geotrichum candidum.</title>
        <authorList>
            <person name="Perkins V."/>
            <person name="Vignola S."/>
            <person name="Lessard M.H."/>
            <person name="Plante P.L."/>
            <person name="Corbeil J."/>
            <person name="Dugat-Bony E."/>
            <person name="Frenette M."/>
            <person name="Labrie S."/>
        </authorList>
    </citation>
    <scope>NUCLEOTIDE SEQUENCE</scope>
    <source>
        <strain evidence="10">LMA-70</strain>
    </source>
</reference>
<dbReference type="OrthoDB" id="10257314at2759"/>
<name>A0A0J9X3A4_GEOCN</name>
<evidence type="ECO:0000313" key="10">
    <source>
        <dbReference type="EMBL" id="KAF5104862.1"/>
    </source>
</evidence>
<keyword evidence="5" id="KW-0560">Oxidoreductase</keyword>
<dbReference type="AlphaFoldDB" id="A0A0J9X3A4"/>
<feature type="domain" description="TauD/TfdA-like" evidence="8">
    <location>
        <begin position="98"/>
        <end position="359"/>
    </location>
</feature>
<dbReference type="Pfam" id="PF02668">
    <property type="entry name" value="TauD"/>
    <property type="match status" value="1"/>
</dbReference>
<dbReference type="STRING" id="1173061.A0A0J9X3A4"/>
<dbReference type="GO" id="GO:0005737">
    <property type="term" value="C:cytoplasm"/>
    <property type="evidence" value="ECO:0007669"/>
    <property type="project" value="TreeGrafter"/>
</dbReference>
<dbReference type="PANTHER" id="PTHR30468">
    <property type="entry name" value="ALPHA-KETOGLUTARATE-DEPENDENT SULFONATE DIOXYGENASE"/>
    <property type="match status" value="1"/>
</dbReference>
<dbReference type="InterPro" id="IPR051323">
    <property type="entry name" value="AtsK-like"/>
</dbReference>
<keyword evidence="3" id="KW-0479">Metal-binding</keyword>
<dbReference type="Proteomes" id="UP000242525">
    <property type="component" value="Unassembled WGS sequence"/>
</dbReference>
<dbReference type="GO" id="GO:0016706">
    <property type="term" value="F:2-oxoglutarate-dependent dioxygenase activity"/>
    <property type="evidence" value="ECO:0007669"/>
    <property type="project" value="TreeGrafter"/>
</dbReference>
<evidence type="ECO:0000256" key="4">
    <source>
        <dbReference type="ARBA" id="ARBA00022964"/>
    </source>
</evidence>
<comment type="cofactor">
    <cofactor evidence="1">
        <name>Fe(2+)</name>
        <dbReference type="ChEBI" id="CHEBI:29033"/>
    </cofactor>
</comment>
<evidence type="ECO:0000256" key="7">
    <source>
        <dbReference type="SAM" id="MobiDB-lite"/>
    </source>
</evidence>
<evidence type="ECO:0000313" key="9">
    <source>
        <dbReference type="EMBL" id="CDO51924.1"/>
    </source>
</evidence>
<proteinExistence type="inferred from homology"/>
<evidence type="ECO:0000256" key="3">
    <source>
        <dbReference type="ARBA" id="ARBA00022723"/>
    </source>
</evidence>
<dbReference type="PANTHER" id="PTHR30468:SF31">
    <property type="entry name" value="ALPHA-KETOGLUTARATE-DEPENDENT SULFONATE DIOXYGENASE-RELATED"/>
    <property type="match status" value="1"/>
</dbReference>
<comment type="caution">
    <text evidence="9">The sequence shown here is derived from an EMBL/GenBank/DDBJ whole genome shotgun (WGS) entry which is preliminary data.</text>
</comment>
<dbReference type="InterPro" id="IPR042098">
    <property type="entry name" value="TauD-like_sf"/>
</dbReference>
<evidence type="ECO:0000313" key="11">
    <source>
        <dbReference type="Proteomes" id="UP000242525"/>
    </source>
</evidence>
<keyword evidence="11" id="KW-1185">Reference proteome</keyword>
<evidence type="ECO:0000259" key="8">
    <source>
        <dbReference type="Pfam" id="PF02668"/>
    </source>
</evidence>
<reference evidence="10" key="3">
    <citation type="submission" date="2020-01" db="EMBL/GenBank/DDBJ databases">
        <authorList>
            <person name="Perkins V."/>
            <person name="Lessard M.-H."/>
            <person name="Dugat-Bony E."/>
            <person name="Frenette M."/>
            <person name="Labrie S."/>
        </authorList>
    </citation>
    <scope>NUCLEOTIDE SEQUENCE</scope>
    <source>
        <strain evidence="10">LMA-70</strain>
    </source>
</reference>
<dbReference type="EMBL" id="QQZK01000003">
    <property type="protein sequence ID" value="KAF5104862.1"/>
    <property type="molecule type" value="Genomic_DNA"/>
</dbReference>
<comment type="similarity">
    <text evidence="2">Belongs to the TfdA dioxygenase family.</text>
</comment>
<dbReference type="Gene3D" id="3.60.130.10">
    <property type="entry name" value="Clavaminate synthase-like"/>
    <property type="match status" value="1"/>
</dbReference>
<reference evidence="9 11" key="1">
    <citation type="submission" date="2014-03" db="EMBL/GenBank/DDBJ databases">
        <authorList>
            <person name="Casaregola S."/>
        </authorList>
    </citation>
    <scope>NUCLEOTIDE SEQUENCE [LARGE SCALE GENOMIC DNA]</scope>
    <source>
        <strain evidence="9 11">CLIB 918</strain>
    </source>
</reference>
<protein>
    <submittedName>
        <fullName evidence="9">Similar to Saccharomyces cerevisiae YLL057C JLP1 Fe(II)-dependent sulfonate/alpha-ketoglutarate dioxygenase</fullName>
    </submittedName>
</protein>
<dbReference type="GO" id="GO:0046872">
    <property type="term" value="F:metal ion binding"/>
    <property type="evidence" value="ECO:0007669"/>
    <property type="project" value="UniProtKB-KW"/>
</dbReference>
<dbReference type="EMBL" id="CCBN010000002">
    <property type="protein sequence ID" value="CDO51924.1"/>
    <property type="molecule type" value="Genomic_DNA"/>
</dbReference>
<sequence length="421" mass="47105">MAPIAIESNIPPLVPSEATTKLPKTTIVGDLDYTSVIISDKEFEELENAYEHKNLVPVNDDSKWNDPEPFELHDKALLADPKNNYSNLFRDATKVVHINPKIGTIIYGVNLATLDDTQKNELALLISYRLAVFFKDQTDLTPEKQLELGAYFGPLHRHPVAGWAKLPEDSKFKHELLPLYSPTYRTDDDPIYPASNWHTDVSFEEQPPSYTSLKIVHNTASGGDTIWSSGYALYDGLSPQLQKYLEGLKAVHGSIDMFRKAGTHRSSIISEHPIVRVHPVTGYKSLYVNAGFTRSIVGVPRSESDAILGFLFKQIETSQEATVRYKWDANDVAFWDNRSALHRAIADYYPLKRHGVRVTPHGERPQGTENGTRGKSQTEEIEAAIARRRGDAYVPAEAGNIKNYHPPKKDLANSVGLRGDS</sequence>
<evidence type="ECO:0000256" key="6">
    <source>
        <dbReference type="ARBA" id="ARBA00023004"/>
    </source>
</evidence>
<evidence type="ECO:0000256" key="1">
    <source>
        <dbReference type="ARBA" id="ARBA00001954"/>
    </source>
</evidence>
<feature type="region of interest" description="Disordered" evidence="7">
    <location>
        <begin position="357"/>
        <end position="380"/>
    </location>
</feature>
<dbReference type="SUPFAM" id="SSF51197">
    <property type="entry name" value="Clavaminate synthase-like"/>
    <property type="match status" value="1"/>
</dbReference>
<organism evidence="9 11">
    <name type="scientific">Geotrichum candidum</name>
    <name type="common">Oospora lactis</name>
    <name type="synonym">Dipodascus geotrichum</name>
    <dbReference type="NCBI Taxonomy" id="1173061"/>
    <lineage>
        <taxon>Eukaryota</taxon>
        <taxon>Fungi</taxon>
        <taxon>Dikarya</taxon>
        <taxon>Ascomycota</taxon>
        <taxon>Saccharomycotina</taxon>
        <taxon>Dipodascomycetes</taxon>
        <taxon>Dipodascales</taxon>
        <taxon>Dipodascaceae</taxon>
        <taxon>Geotrichum</taxon>
    </lineage>
</organism>
<accession>A0A0J9X3A4</accession>
<keyword evidence="4 9" id="KW-0223">Dioxygenase</keyword>
<keyword evidence="6" id="KW-0408">Iron</keyword>
<gene>
    <name evidence="9" type="ORF">BN980_GECA02s03112g</name>
    <name evidence="10" type="ORF">DV451_000255</name>
</gene>
<feature type="region of interest" description="Disordered" evidence="7">
    <location>
        <begin position="398"/>
        <end position="421"/>
    </location>
</feature>
<dbReference type="InterPro" id="IPR003819">
    <property type="entry name" value="TauD/TfdA-like"/>
</dbReference>
<evidence type="ECO:0000256" key="5">
    <source>
        <dbReference type="ARBA" id="ARBA00023002"/>
    </source>
</evidence>
<evidence type="ECO:0000256" key="2">
    <source>
        <dbReference type="ARBA" id="ARBA00005896"/>
    </source>
</evidence>